<feature type="binding site" evidence="9">
    <location>
        <begin position="30"/>
        <end position="37"/>
    </location>
    <ligand>
        <name>ATP</name>
        <dbReference type="ChEBI" id="CHEBI:30616"/>
    </ligand>
</feature>
<evidence type="ECO:0000256" key="8">
    <source>
        <dbReference type="ARBA" id="ARBA00023125"/>
    </source>
</evidence>
<evidence type="ECO:0000313" key="13">
    <source>
        <dbReference type="Proteomes" id="UP001595740"/>
    </source>
</evidence>
<keyword evidence="13" id="KW-1185">Reference proteome</keyword>
<organism evidence="12 13">
    <name type="scientific">Lysobacter cavernae</name>
    <dbReference type="NCBI Taxonomy" id="1685901"/>
    <lineage>
        <taxon>Bacteria</taxon>
        <taxon>Pseudomonadati</taxon>
        <taxon>Pseudomonadota</taxon>
        <taxon>Gammaproteobacteria</taxon>
        <taxon>Lysobacterales</taxon>
        <taxon>Lysobacteraceae</taxon>
        <taxon>Lysobacter</taxon>
    </lineage>
</organism>
<dbReference type="RefSeq" id="WP_386760072.1">
    <property type="nucleotide sequence ID" value="NZ_JBHRXK010000009.1"/>
</dbReference>
<dbReference type="PROSITE" id="PS00618">
    <property type="entry name" value="RECF_2"/>
    <property type="match status" value="1"/>
</dbReference>
<dbReference type="Proteomes" id="UP001595740">
    <property type="component" value="Unassembled WGS sequence"/>
</dbReference>
<dbReference type="PROSITE" id="PS00617">
    <property type="entry name" value="RECF_1"/>
    <property type="match status" value="1"/>
</dbReference>
<keyword evidence="5 9" id="KW-0235">DNA replication</keyword>
<evidence type="ECO:0000256" key="10">
    <source>
        <dbReference type="RuleBase" id="RU000578"/>
    </source>
</evidence>
<dbReference type="Pfam" id="PF02463">
    <property type="entry name" value="SMC_N"/>
    <property type="match status" value="1"/>
</dbReference>
<gene>
    <name evidence="9 12" type="primary">recF</name>
    <name evidence="12" type="ORF">ACFOLC_15000</name>
</gene>
<keyword evidence="6 9" id="KW-0547">Nucleotide-binding</keyword>
<keyword evidence="9 10" id="KW-0742">SOS response</keyword>
<keyword evidence="8 9" id="KW-0238">DNA-binding</keyword>
<keyword evidence="9 10" id="KW-0227">DNA damage</keyword>
<evidence type="ECO:0000313" key="12">
    <source>
        <dbReference type="EMBL" id="MFC3552311.1"/>
    </source>
</evidence>
<dbReference type="EMBL" id="JBHRXK010000009">
    <property type="protein sequence ID" value="MFC3552311.1"/>
    <property type="molecule type" value="Genomic_DNA"/>
</dbReference>
<evidence type="ECO:0000259" key="11">
    <source>
        <dbReference type="Pfam" id="PF02463"/>
    </source>
</evidence>
<evidence type="ECO:0000256" key="5">
    <source>
        <dbReference type="ARBA" id="ARBA00022705"/>
    </source>
</evidence>
<sequence length="379" mass="41340">MHVTRLELRGLRRFGEVRLDPAPGLNLITGDNGAGKTSVLEALHLMAYGRSFRGRVRDGLIRAGEPALEVFVEWLETVGAVSSATAVAEPQAGYRRARKAGLRHSGQDWTGRLDGAPVAHLGELCAALAVVSFEPGSHALVTGGGETRRRYLDWGLFHVELGFMPQWRRYARALKQRNALLKARVRDGQLDAWDHELADAGEPLSRRREQYLEALQPRFAALLAELAPALGASRLDYLPGWRRDELPLDDALLLARERDLAAGYTTVGPHRADWRIAFGALPGREALSRGQAKLTALAALLAQAEHHAQLRGEWPVIALDDLASELDRQHQARVLARLLASGAQVFITGTEAPPALAALGAVVHRFHVEHGELGRLPGG</sequence>
<keyword evidence="7 9" id="KW-0067">ATP-binding</keyword>
<evidence type="ECO:0000256" key="2">
    <source>
        <dbReference type="ARBA" id="ARBA00008016"/>
    </source>
</evidence>
<dbReference type="InterPro" id="IPR003395">
    <property type="entry name" value="RecF/RecN/SMC_N"/>
</dbReference>
<accession>A0ABV7RWG9</accession>
<evidence type="ECO:0000256" key="7">
    <source>
        <dbReference type="ARBA" id="ARBA00022840"/>
    </source>
</evidence>
<dbReference type="InterPro" id="IPR042174">
    <property type="entry name" value="RecF_2"/>
</dbReference>
<dbReference type="SUPFAM" id="SSF52540">
    <property type="entry name" value="P-loop containing nucleoside triphosphate hydrolases"/>
    <property type="match status" value="1"/>
</dbReference>
<dbReference type="InterPro" id="IPR018078">
    <property type="entry name" value="DNA-binding_RecF_CS"/>
</dbReference>
<dbReference type="PANTHER" id="PTHR32182">
    <property type="entry name" value="DNA REPLICATION AND REPAIR PROTEIN RECF"/>
    <property type="match status" value="1"/>
</dbReference>
<dbReference type="NCBIfam" id="TIGR00611">
    <property type="entry name" value="recf"/>
    <property type="match status" value="1"/>
</dbReference>
<reference evidence="13" key="1">
    <citation type="journal article" date="2019" name="Int. J. Syst. Evol. Microbiol.">
        <title>The Global Catalogue of Microorganisms (GCM) 10K type strain sequencing project: providing services to taxonomists for standard genome sequencing and annotation.</title>
        <authorList>
            <consortium name="The Broad Institute Genomics Platform"/>
            <consortium name="The Broad Institute Genome Sequencing Center for Infectious Disease"/>
            <person name="Wu L."/>
            <person name="Ma J."/>
        </authorList>
    </citation>
    <scope>NUCLEOTIDE SEQUENCE [LARGE SCALE GENOMIC DNA]</scope>
    <source>
        <strain evidence="13">KCTC 42875</strain>
    </source>
</reference>
<comment type="subcellular location">
    <subcellularLocation>
        <location evidence="1 9 10">Cytoplasm</location>
    </subcellularLocation>
</comment>
<feature type="domain" description="RecF/RecN/SMC N-terminal" evidence="11">
    <location>
        <begin position="3"/>
        <end position="351"/>
    </location>
</feature>
<name>A0ABV7RWG9_9GAMM</name>
<keyword evidence="9 10" id="KW-0234">DNA repair</keyword>
<evidence type="ECO:0000256" key="4">
    <source>
        <dbReference type="ARBA" id="ARBA00022490"/>
    </source>
</evidence>
<evidence type="ECO:0000256" key="3">
    <source>
        <dbReference type="ARBA" id="ARBA00020170"/>
    </source>
</evidence>
<comment type="similarity">
    <text evidence="2 9 10">Belongs to the RecF family.</text>
</comment>
<evidence type="ECO:0000256" key="6">
    <source>
        <dbReference type="ARBA" id="ARBA00022741"/>
    </source>
</evidence>
<evidence type="ECO:0000256" key="9">
    <source>
        <dbReference type="HAMAP-Rule" id="MF_00365"/>
    </source>
</evidence>
<dbReference type="Gene3D" id="3.40.50.300">
    <property type="entry name" value="P-loop containing nucleotide triphosphate hydrolases"/>
    <property type="match status" value="1"/>
</dbReference>
<dbReference type="Gene3D" id="1.20.1050.90">
    <property type="entry name" value="RecF/RecN/SMC, N-terminal domain"/>
    <property type="match status" value="1"/>
</dbReference>
<dbReference type="InterPro" id="IPR001238">
    <property type="entry name" value="DNA-binding_RecF"/>
</dbReference>
<comment type="function">
    <text evidence="9 10">The RecF protein is involved in DNA metabolism; it is required for DNA replication and normal SOS inducibility. RecF binds preferentially to single-stranded, linear DNA. It also seems to bind ATP.</text>
</comment>
<protein>
    <recommendedName>
        <fullName evidence="3 9">DNA replication and repair protein RecF</fullName>
    </recommendedName>
</protein>
<evidence type="ECO:0000256" key="1">
    <source>
        <dbReference type="ARBA" id="ARBA00004496"/>
    </source>
</evidence>
<proteinExistence type="inferred from homology"/>
<comment type="caution">
    <text evidence="12">The sequence shown here is derived from an EMBL/GenBank/DDBJ whole genome shotgun (WGS) entry which is preliminary data.</text>
</comment>
<dbReference type="PANTHER" id="PTHR32182:SF0">
    <property type="entry name" value="DNA REPLICATION AND REPAIR PROTEIN RECF"/>
    <property type="match status" value="1"/>
</dbReference>
<dbReference type="InterPro" id="IPR027417">
    <property type="entry name" value="P-loop_NTPase"/>
</dbReference>
<keyword evidence="4 9" id="KW-0963">Cytoplasm</keyword>
<dbReference type="HAMAP" id="MF_00365">
    <property type="entry name" value="RecF"/>
    <property type="match status" value="1"/>
</dbReference>